<organism evidence="2">
    <name type="scientific">Campylobacter jejuni</name>
    <dbReference type="NCBI Taxonomy" id="197"/>
    <lineage>
        <taxon>Bacteria</taxon>
        <taxon>Pseudomonadati</taxon>
        <taxon>Campylobacterota</taxon>
        <taxon>Epsilonproteobacteria</taxon>
        <taxon>Campylobacterales</taxon>
        <taxon>Campylobacteraceae</taxon>
        <taxon>Campylobacter</taxon>
    </lineage>
</organism>
<gene>
    <name evidence="2" type="ORF">CNS02_04110</name>
</gene>
<dbReference type="EMBL" id="AACINO010000018">
    <property type="protein sequence ID" value="EAK7108927.1"/>
    <property type="molecule type" value="Genomic_DNA"/>
</dbReference>
<reference evidence="2" key="1">
    <citation type="submission" date="2018-06" db="EMBL/GenBank/DDBJ databases">
        <authorList>
            <consortium name="NARMS: The National Antimicrobial Resistance Monitoring System"/>
        </authorList>
    </citation>
    <scope>NUCLEOTIDE SEQUENCE</scope>
    <source>
        <strain evidence="2">CVM N16C013</strain>
    </source>
</reference>
<feature type="transmembrane region" description="Helical" evidence="1">
    <location>
        <begin position="31"/>
        <end position="54"/>
    </location>
</feature>
<keyword evidence="1" id="KW-0472">Membrane</keyword>
<protein>
    <submittedName>
        <fullName evidence="2">Uncharacterized protein</fullName>
    </submittedName>
</protein>
<keyword evidence="1" id="KW-1133">Transmembrane helix</keyword>
<dbReference type="AlphaFoldDB" id="A0A5T1B1F1"/>
<evidence type="ECO:0000256" key="1">
    <source>
        <dbReference type="SAM" id="Phobius"/>
    </source>
</evidence>
<keyword evidence="1" id="KW-0812">Transmembrane</keyword>
<evidence type="ECO:0000313" key="2">
    <source>
        <dbReference type="EMBL" id="EAK7108927.1"/>
    </source>
</evidence>
<accession>A0A5T1B1F1</accession>
<sequence>MPKNIHYFFTPFYDIINLIHLVDGLKVSQPVYNVFGSILSIGIELFFCLLSWAWGGNTLFYRSP</sequence>
<name>A0A5T1B1F1_CAMJU</name>
<proteinExistence type="predicted"/>
<comment type="caution">
    <text evidence="2">The sequence shown here is derived from an EMBL/GenBank/DDBJ whole genome shotgun (WGS) entry which is preliminary data.</text>
</comment>